<organism evidence="1 2">
    <name type="scientific">Devosia soli</name>
    <dbReference type="NCBI Taxonomy" id="361041"/>
    <lineage>
        <taxon>Bacteria</taxon>
        <taxon>Pseudomonadati</taxon>
        <taxon>Pseudomonadota</taxon>
        <taxon>Alphaproteobacteria</taxon>
        <taxon>Hyphomicrobiales</taxon>
        <taxon>Devosiaceae</taxon>
        <taxon>Devosia</taxon>
    </lineage>
</organism>
<evidence type="ECO:0000313" key="2">
    <source>
        <dbReference type="Proteomes" id="UP000033514"/>
    </source>
</evidence>
<dbReference type="Proteomes" id="UP000033514">
    <property type="component" value="Unassembled WGS sequence"/>
</dbReference>
<accession>A0A0F5L0E7</accession>
<gene>
    <name evidence="1" type="ORF">VW35_19295</name>
</gene>
<keyword evidence="2" id="KW-1185">Reference proteome</keyword>
<protein>
    <submittedName>
        <fullName evidence="1">Uncharacterized protein</fullName>
    </submittedName>
</protein>
<proteinExistence type="predicted"/>
<reference evidence="1 2" key="1">
    <citation type="submission" date="2015-03" db="EMBL/GenBank/DDBJ databases">
        <authorList>
            <person name="Hassan Y.I."/>
            <person name="Lepp D."/>
            <person name="Zhou T."/>
        </authorList>
    </citation>
    <scope>NUCLEOTIDE SEQUENCE [LARGE SCALE GENOMIC DNA]</scope>
    <source>
        <strain evidence="1 2">GH2-10</strain>
    </source>
</reference>
<comment type="caution">
    <text evidence="1">The sequence shown here is derived from an EMBL/GenBank/DDBJ whole genome shotgun (WGS) entry which is preliminary data.</text>
</comment>
<dbReference type="PATRIC" id="fig|361041.3.peg.3277"/>
<evidence type="ECO:0000313" key="1">
    <source>
        <dbReference type="EMBL" id="KKB75901.1"/>
    </source>
</evidence>
<dbReference type="AlphaFoldDB" id="A0A0F5L0E7"/>
<sequence>MAGHVALILYFSIFGDRQDGLVSRIAYASPSWLCLAKIRATVFRSLLKRIRALTAYIDLTEITFEELFFLESAIGALGKVETPSVASMVSTISGMLEDLHKSRERAEQAQEHTDASEVVALSVAIENGSALLSSLPKLDARHWAILLQAAAMVRGDHDDVVLRSLRIYEAIAEPFTLAPGERFEDRLARTQAEPDYARYLSLRFLAAATRTELASELSRH</sequence>
<dbReference type="EMBL" id="LAJG01000048">
    <property type="protein sequence ID" value="KKB75901.1"/>
    <property type="molecule type" value="Genomic_DNA"/>
</dbReference>
<name>A0A0F5L0E7_9HYPH</name>